<organism evidence="8 9">
    <name type="scientific">Pinctada imbricata</name>
    <name type="common">Atlantic pearl-oyster</name>
    <name type="synonym">Pinctada martensii</name>
    <dbReference type="NCBI Taxonomy" id="66713"/>
    <lineage>
        <taxon>Eukaryota</taxon>
        <taxon>Metazoa</taxon>
        <taxon>Spiralia</taxon>
        <taxon>Lophotrochozoa</taxon>
        <taxon>Mollusca</taxon>
        <taxon>Bivalvia</taxon>
        <taxon>Autobranchia</taxon>
        <taxon>Pteriomorphia</taxon>
        <taxon>Pterioida</taxon>
        <taxon>Pterioidea</taxon>
        <taxon>Pteriidae</taxon>
        <taxon>Pinctada</taxon>
    </lineage>
</organism>
<proteinExistence type="predicted"/>
<protein>
    <recommendedName>
        <fullName evidence="7">GAIN-B domain-containing protein</fullName>
    </recommendedName>
</protein>
<feature type="transmembrane region" description="Helical" evidence="6">
    <location>
        <begin position="378"/>
        <end position="397"/>
    </location>
</feature>
<evidence type="ECO:0000313" key="9">
    <source>
        <dbReference type="Proteomes" id="UP001186944"/>
    </source>
</evidence>
<dbReference type="GO" id="GO:0016020">
    <property type="term" value="C:membrane"/>
    <property type="evidence" value="ECO:0007669"/>
    <property type="project" value="UniProtKB-SubCell"/>
</dbReference>
<dbReference type="Proteomes" id="UP001186944">
    <property type="component" value="Unassembled WGS sequence"/>
</dbReference>
<dbReference type="GO" id="GO:0071277">
    <property type="term" value="P:cellular response to calcium ion"/>
    <property type="evidence" value="ECO:0007669"/>
    <property type="project" value="TreeGrafter"/>
</dbReference>
<feature type="transmembrane region" description="Helical" evidence="6">
    <location>
        <begin position="409"/>
        <end position="428"/>
    </location>
</feature>
<dbReference type="AlphaFoldDB" id="A0AA88Y591"/>
<feature type="transmembrane region" description="Helical" evidence="6">
    <location>
        <begin position="341"/>
        <end position="358"/>
    </location>
</feature>
<dbReference type="InterPro" id="IPR026919">
    <property type="entry name" value="ADGRV1"/>
</dbReference>
<dbReference type="Gene3D" id="2.60.220.50">
    <property type="match status" value="1"/>
</dbReference>
<dbReference type="Gene3D" id="1.20.1070.10">
    <property type="entry name" value="Rhodopsin 7-helix transmembrane proteins"/>
    <property type="match status" value="1"/>
</dbReference>
<dbReference type="PANTHER" id="PTHR46682">
    <property type="entry name" value="ADHESION G-PROTEIN COUPLED RECEPTOR V1"/>
    <property type="match status" value="1"/>
</dbReference>
<feature type="domain" description="GAIN-B" evidence="7">
    <location>
        <begin position="146"/>
        <end position="300"/>
    </location>
</feature>
<dbReference type="InterPro" id="IPR046338">
    <property type="entry name" value="GAIN_dom_sf"/>
</dbReference>
<reference evidence="8" key="1">
    <citation type="submission" date="2019-08" db="EMBL/GenBank/DDBJ databases">
        <title>The improved chromosome-level genome for the pearl oyster Pinctada fucata martensii using PacBio sequencing and Hi-C.</title>
        <authorList>
            <person name="Zheng Z."/>
        </authorList>
    </citation>
    <scope>NUCLEOTIDE SEQUENCE</scope>
    <source>
        <strain evidence="8">ZZ-2019</strain>
        <tissue evidence="8">Adductor muscle</tissue>
    </source>
</reference>
<comment type="subcellular location">
    <subcellularLocation>
        <location evidence="1">Membrane</location>
    </subcellularLocation>
</comment>
<dbReference type="EMBL" id="VSWD01000007">
    <property type="protein sequence ID" value="KAK3098750.1"/>
    <property type="molecule type" value="Genomic_DNA"/>
</dbReference>
<comment type="caution">
    <text evidence="8">The sequence shown here is derived from an EMBL/GenBank/DDBJ whole genome shotgun (WGS) entry which is preliminary data.</text>
</comment>
<feature type="transmembrane region" description="Helical" evidence="6">
    <location>
        <begin position="455"/>
        <end position="476"/>
    </location>
</feature>
<evidence type="ECO:0000256" key="6">
    <source>
        <dbReference type="SAM" id="Phobius"/>
    </source>
</evidence>
<dbReference type="InterPro" id="IPR000203">
    <property type="entry name" value="GPS"/>
</dbReference>
<feature type="transmembrane region" description="Helical" evidence="6">
    <location>
        <begin position="306"/>
        <end position="329"/>
    </location>
</feature>
<dbReference type="InterPro" id="IPR057244">
    <property type="entry name" value="GAIN_B"/>
</dbReference>
<feature type="transmembrane region" description="Helical" evidence="6">
    <location>
        <begin position="482"/>
        <end position="503"/>
    </location>
</feature>
<keyword evidence="9" id="KW-1185">Reference proteome</keyword>
<evidence type="ECO:0000313" key="8">
    <source>
        <dbReference type="EMBL" id="KAK3098750.1"/>
    </source>
</evidence>
<evidence type="ECO:0000256" key="3">
    <source>
        <dbReference type="ARBA" id="ARBA00022989"/>
    </source>
</evidence>
<gene>
    <name evidence="8" type="ORF">FSP39_022715</name>
</gene>
<evidence type="ECO:0000259" key="7">
    <source>
        <dbReference type="PROSITE" id="PS50221"/>
    </source>
</evidence>
<sequence length="647" mass="73121">MKIIMSKNVPKDVAEWVGYDATGPTFQKFQERSRLHSDVSFHRAVIRIVYDRNKELWNAIKNVDDASFSSDYNILRILAVFDGLANDILDETKIELIQNILDAILNEGLNRPLSDEVLNQLINILCNLLNPMKNDASRGRSDLVTLMEKLAYARLTDTPCPSPEGTDLRADSFTVPSKLQIKVPGNTDCQDFFVIEYTSEQWFTKEPTLLSNKILAFEVKGGQSGYTTSPAKFKIHTPYGQRPSAKAQCVYYDFVSSTWINPQGTCQVVSDTNLGVDNFVECSCNHLTNYAVKAALDTKQPSTYNALFYVACFICMLGMAITVVAHHFAAAVSATFTANLLMHYCFACCATQLCYLVAAYSSPSEILVLNTDEDNYRCIIMGLFMHYFFSASLHGFWLRCFITNPYSALGGVIVPVLMVLLVIGVIFVKAFQITPQWQAYDDIYRGRYNINEIRTLLSFWAVMIFTWLWGGLHMAYAQTWMLIIFSIFNILQGILAVVLYTLLRNPCLQQCFGKQRDAYYMSNIGLFENGQSPQPSIEDIHSQNNSRISVSQKWDGDSTFSSKYPTINVKRALPASGNIYVSPSILVQSSKWNDGDEDFNDLLYALKDKPYFPENDVISLDSDKMSDLSNTINKFEMRRISIADTHL</sequence>
<accession>A0AA88Y591</accession>
<keyword evidence="5" id="KW-1015">Disulfide bond</keyword>
<evidence type="ECO:0000256" key="2">
    <source>
        <dbReference type="ARBA" id="ARBA00022692"/>
    </source>
</evidence>
<keyword evidence="2 6" id="KW-0812">Transmembrane</keyword>
<dbReference type="GO" id="GO:0001965">
    <property type="term" value="F:G-protein alpha-subunit binding"/>
    <property type="evidence" value="ECO:0007669"/>
    <property type="project" value="TreeGrafter"/>
</dbReference>
<dbReference type="SMART" id="SM00303">
    <property type="entry name" value="GPS"/>
    <property type="match status" value="1"/>
</dbReference>
<evidence type="ECO:0000256" key="1">
    <source>
        <dbReference type="ARBA" id="ARBA00004370"/>
    </source>
</evidence>
<dbReference type="GO" id="GO:0010855">
    <property type="term" value="F:adenylate cyclase inhibitor activity"/>
    <property type="evidence" value="ECO:0007669"/>
    <property type="project" value="TreeGrafter"/>
</dbReference>
<evidence type="ECO:0000256" key="5">
    <source>
        <dbReference type="ARBA" id="ARBA00023157"/>
    </source>
</evidence>
<dbReference type="PROSITE" id="PS50221">
    <property type="entry name" value="GAIN_B"/>
    <property type="match status" value="1"/>
</dbReference>
<dbReference type="GO" id="GO:0004930">
    <property type="term" value="F:G protein-coupled receptor activity"/>
    <property type="evidence" value="ECO:0007669"/>
    <property type="project" value="InterPro"/>
</dbReference>
<keyword evidence="4 6" id="KW-0472">Membrane</keyword>
<dbReference type="PANTHER" id="PTHR46682:SF1">
    <property type="entry name" value="ADHESION G-PROTEIN COUPLED RECEPTOR V1"/>
    <property type="match status" value="1"/>
</dbReference>
<name>A0AA88Y591_PINIB</name>
<dbReference type="GO" id="GO:0005737">
    <property type="term" value="C:cytoplasm"/>
    <property type="evidence" value="ECO:0007669"/>
    <property type="project" value="TreeGrafter"/>
</dbReference>
<evidence type="ECO:0000256" key="4">
    <source>
        <dbReference type="ARBA" id="ARBA00023136"/>
    </source>
</evidence>
<keyword evidence="3 6" id="KW-1133">Transmembrane helix</keyword>